<feature type="transmembrane region" description="Helical" evidence="1">
    <location>
        <begin position="21"/>
        <end position="43"/>
    </location>
</feature>
<evidence type="ECO:0000313" key="3">
    <source>
        <dbReference type="Proteomes" id="UP000523007"/>
    </source>
</evidence>
<sequence length="173" mass="18746">MHPPNPPRPTPSPEMPGTLRALRVLLYINAALSVVALLGLWAAQSLVSDAVDSSSVRETAEFNRQFESDTGGLTYEQFQPLMTWGIIEGLVLGVAYLVFAAKLRDGTRKLQTGLLCMFGYAVISEVVVLVMWPSLAFQGLGQIIGHIVLVVMVVLTLSPTSREYFAANTPGAR</sequence>
<accession>A0A7W7RDH6</accession>
<reference evidence="2 3" key="1">
    <citation type="submission" date="2020-08" db="EMBL/GenBank/DDBJ databases">
        <title>Sequencing the genomes of 1000 actinobacteria strains.</title>
        <authorList>
            <person name="Klenk H.-P."/>
        </authorList>
    </citation>
    <scope>NUCLEOTIDE SEQUENCE [LARGE SCALE GENOMIC DNA]</scope>
    <source>
        <strain evidence="2 3">DSM 102030</strain>
    </source>
</reference>
<keyword evidence="1" id="KW-0812">Transmembrane</keyword>
<organism evidence="2 3">
    <name type="scientific">Lipingzhangella halophila</name>
    <dbReference type="NCBI Taxonomy" id="1783352"/>
    <lineage>
        <taxon>Bacteria</taxon>
        <taxon>Bacillati</taxon>
        <taxon>Actinomycetota</taxon>
        <taxon>Actinomycetes</taxon>
        <taxon>Streptosporangiales</taxon>
        <taxon>Nocardiopsidaceae</taxon>
        <taxon>Lipingzhangella</taxon>
    </lineage>
</organism>
<feature type="transmembrane region" description="Helical" evidence="1">
    <location>
        <begin position="81"/>
        <end position="101"/>
    </location>
</feature>
<dbReference type="EMBL" id="JACHJT010000001">
    <property type="protein sequence ID" value="MBB4929973.1"/>
    <property type="molecule type" value="Genomic_DNA"/>
</dbReference>
<protein>
    <submittedName>
        <fullName evidence="2">Uncharacterized protein</fullName>
    </submittedName>
</protein>
<feature type="transmembrane region" description="Helical" evidence="1">
    <location>
        <begin position="139"/>
        <end position="157"/>
    </location>
</feature>
<dbReference type="AlphaFoldDB" id="A0A7W7RDH6"/>
<proteinExistence type="predicted"/>
<feature type="transmembrane region" description="Helical" evidence="1">
    <location>
        <begin position="113"/>
        <end position="133"/>
    </location>
</feature>
<keyword evidence="1" id="KW-1133">Transmembrane helix</keyword>
<dbReference type="Proteomes" id="UP000523007">
    <property type="component" value="Unassembled WGS sequence"/>
</dbReference>
<keyword evidence="3" id="KW-1185">Reference proteome</keyword>
<evidence type="ECO:0000313" key="2">
    <source>
        <dbReference type="EMBL" id="MBB4929973.1"/>
    </source>
</evidence>
<evidence type="ECO:0000256" key="1">
    <source>
        <dbReference type="SAM" id="Phobius"/>
    </source>
</evidence>
<name>A0A7W7RDH6_9ACTN</name>
<dbReference type="RefSeq" id="WP_184574848.1">
    <property type="nucleotide sequence ID" value="NZ_JACHJT010000001.1"/>
</dbReference>
<comment type="caution">
    <text evidence="2">The sequence shown here is derived from an EMBL/GenBank/DDBJ whole genome shotgun (WGS) entry which is preliminary data.</text>
</comment>
<gene>
    <name evidence="2" type="ORF">F4561_000793</name>
</gene>
<keyword evidence="1" id="KW-0472">Membrane</keyword>